<feature type="compositionally biased region" description="Acidic residues" evidence="1">
    <location>
        <begin position="75"/>
        <end position="100"/>
    </location>
</feature>
<organism evidence="2 3">
    <name type="scientific">Naganishia liquefaciens</name>
    <dbReference type="NCBI Taxonomy" id="104408"/>
    <lineage>
        <taxon>Eukaryota</taxon>
        <taxon>Fungi</taxon>
        <taxon>Dikarya</taxon>
        <taxon>Basidiomycota</taxon>
        <taxon>Agaricomycotina</taxon>
        <taxon>Tremellomycetes</taxon>
        <taxon>Filobasidiales</taxon>
        <taxon>Filobasidiaceae</taxon>
        <taxon>Naganishia</taxon>
    </lineage>
</organism>
<reference evidence="2" key="1">
    <citation type="submission" date="2020-07" db="EMBL/GenBank/DDBJ databases">
        <title>Draft Genome Sequence of a Deep-Sea Yeast, Naganishia (Cryptococcus) liquefaciens strain N6.</title>
        <authorList>
            <person name="Han Y.W."/>
            <person name="Kajitani R."/>
            <person name="Morimoto H."/>
            <person name="Parhat M."/>
            <person name="Tsubouchi H."/>
            <person name="Bakenova O."/>
            <person name="Ogata M."/>
            <person name="Argunhan B."/>
            <person name="Aoki R."/>
            <person name="Kajiwara S."/>
            <person name="Itoh T."/>
            <person name="Iwasaki H."/>
        </authorList>
    </citation>
    <scope>NUCLEOTIDE SEQUENCE</scope>
    <source>
        <strain evidence="2">N6</strain>
    </source>
</reference>
<proteinExistence type="predicted"/>
<gene>
    <name evidence="2" type="ORF">NliqN6_4484</name>
</gene>
<accession>A0A8H3TVV5</accession>
<evidence type="ECO:0000313" key="2">
    <source>
        <dbReference type="EMBL" id="GHJ88082.1"/>
    </source>
</evidence>
<dbReference type="Proteomes" id="UP000620104">
    <property type="component" value="Unassembled WGS sequence"/>
</dbReference>
<feature type="region of interest" description="Disordered" evidence="1">
    <location>
        <begin position="68"/>
        <end position="249"/>
    </location>
</feature>
<comment type="caution">
    <text evidence="2">The sequence shown here is derived from an EMBL/GenBank/DDBJ whole genome shotgun (WGS) entry which is preliminary data.</text>
</comment>
<feature type="compositionally biased region" description="Basic and acidic residues" evidence="1">
    <location>
        <begin position="101"/>
        <end position="110"/>
    </location>
</feature>
<keyword evidence="3" id="KW-1185">Reference proteome</keyword>
<dbReference type="AlphaFoldDB" id="A0A8H3TVV5"/>
<feature type="compositionally biased region" description="Basic and acidic residues" evidence="1">
    <location>
        <begin position="340"/>
        <end position="353"/>
    </location>
</feature>
<feature type="compositionally biased region" description="Low complexity" evidence="1">
    <location>
        <begin position="299"/>
        <end position="310"/>
    </location>
</feature>
<dbReference type="EMBL" id="BLZA01000028">
    <property type="protein sequence ID" value="GHJ88082.1"/>
    <property type="molecule type" value="Genomic_DNA"/>
</dbReference>
<name>A0A8H3TVV5_9TREE</name>
<feature type="compositionally biased region" description="Low complexity" evidence="1">
    <location>
        <begin position="468"/>
        <end position="478"/>
    </location>
</feature>
<sequence>MDANPITPAVSTRKTKNRPGFRNQFNANTSAPVFKWEKRWVAPAGLPEGSTYKVIKWVRTAEKARFPSILVDSNGMDDVEDVDMDGEDREGEGDEQDDEEITKGGDEHAPIDISMDQDTSQIPIPSPTIEETTSSSANQDNSGQPKAEQAVGQSEDTAQPSQDTITAPALEPSSKDAAEDVSMANISQSEQPTSLVATVSDSSENVAAPEIPSEMPSSTASATEDIKVPDVDAGPSAEARASGEPIAPMDVQVVQPLERPEDATDALALPVASAIPLPTPVTMESSAQVSDAARPREVSPASAAEPQAASDIPAEVEESTTAVENVPQADLKRSLTPSPSRERIQEFKEHEAAIEPAPVVAGNLPSPSPQLPSTTEPSVAPSNAVEGAVAGSHVADVQLGGGAAGADAGEVALESVSREPPAPMAEEVTMEGETDAGKSLGEGDPVGVNVQEEFGDEDVRRAEEAPAGEEGATTTTTKDQTDKAE</sequence>
<protein>
    <submittedName>
        <fullName evidence="2">Uncharacterized protein</fullName>
    </submittedName>
</protein>
<feature type="compositionally biased region" description="Polar residues" evidence="1">
    <location>
        <begin position="184"/>
        <end position="205"/>
    </location>
</feature>
<feature type="region of interest" description="Disordered" evidence="1">
    <location>
        <begin position="1"/>
        <end position="26"/>
    </location>
</feature>
<evidence type="ECO:0000313" key="3">
    <source>
        <dbReference type="Proteomes" id="UP000620104"/>
    </source>
</evidence>
<feature type="region of interest" description="Disordered" evidence="1">
    <location>
        <begin position="399"/>
        <end position="485"/>
    </location>
</feature>
<feature type="region of interest" description="Disordered" evidence="1">
    <location>
        <begin position="274"/>
        <end position="387"/>
    </location>
</feature>
<feature type="compositionally biased region" description="Polar residues" evidence="1">
    <location>
        <begin position="151"/>
        <end position="165"/>
    </location>
</feature>
<evidence type="ECO:0000256" key="1">
    <source>
        <dbReference type="SAM" id="MobiDB-lite"/>
    </source>
</evidence>
<dbReference type="OrthoDB" id="2595509at2759"/>
<feature type="compositionally biased region" description="Low complexity" evidence="1">
    <location>
        <begin position="405"/>
        <end position="414"/>
    </location>
</feature>
<feature type="compositionally biased region" description="Low complexity" evidence="1">
    <location>
        <begin position="127"/>
        <end position="136"/>
    </location>
</feature>